<feature type="region of interest" description="Disordered" evidence="1">
    <location>
        <begin position="101"/>
        <end position="195"/>
    </location>
</feature>
<evidence type="ECO:0000256" key="1">
    <source>
        <dbReference type="SAM" id="MobiDB-lite"/>
    </source>
</evidence>
<dbReference type="Proteomes" id="UP000218209">
    <property type="component" value="Unassembled WGS sequence"/>
</dbReference>
<organism evidence="2 3">
    <name type="scientific">Porphyra umbilicalis</name>
    <name type="common">Purple laver</name>
    <name type="synonym">Red alga</name>
    <dbReference type="NCBI Taxonomy" id="2786"/>
    <lineage>
        <taxon>Eukaryota</taxon>
        <taxon>Rhodophyta</taxon>
        <taxon>Bangiophyceae</taxon>
        <taxon>Bangiales</taxon>
        <taxon>Bangiaceae</taxon>
        <taxon>Porphyra</taxon>
    </lineage>
</organism>
<name>A0A1X6PFN5_PORUM</name>
<feature type="region of interest" description="Disordered" evidence="1">
    <location>
        <begin position="439"/>
        <end position="480"/>
    </location>
</feature>
<feature type="compositionally biased region" description="Basic residues" evidence="1">
    <location>
        <begin position="457"/>
        <end position="473"/>
    </location>
</feature>
<feature type="region of interest" description="Disordered" evidence="1">
    <location>
        <begin position="514"/>
        <end position="533"/>
    </location>
</feature>
<feature type="compositionally biased region" description="Basic residues" evidence="1">
    <location>
        <begin position="578"/>
        <end position="590"/>
    </location>
</feature>
<dbReference type="EMBL" id="KV918789">
    <property type="protein sequence ID" value="OSX79565.1"/>
    <property type="molecule type" value="Genomic_DNA"/>
</dbReference>
<feature type="compositionally biased region" description="Basic and acidic residues" evidence="1">
    <location>
        <begin position="104"/>
        <end position="117"/>
    </location>
</feature>
<protein>
    <submittedName>
        <fullName evidence="2">Uncharacterized protein</fullName>
    </submittedName>
</protein>
<feature type="region of interest" description="Disordered" evidence="1">
    <location>
        <begin position="208"/>
        <end position="346"/>
    </location>
</feature>
<feature type="region of interest" description="Disordered" evidence="1">
    <location>
        <begin position="573"/>
        <end position="602"/>
    </location>
</feature>
<sequence length="830" mass="89236">MAGRAPSRSAVDGEVRLRHGKALDRTRRVCVTASRPHAACVCVAYVCGNACATTMGRSARRVRMPQRAKYRSTRRVGARANGGAVTAACARRAVVPCSLGPRPRPLERAALPRRESAWRIQSRAPRTRQPPHLPPSLPPPVATHRRRWARASTRTGRPGGDDAPADTTSRRGARTTRWRCFRRYPAPPPPPPTPVVLHPRFRCCHGRCRPPAQDSPPPQPDRAGGRSTPARDASRTAGRPRPRRGGRRVLAAAQPGRRVAGARVVVGRQPAQPDLARPPAHSDGEGNGYSSLGSGALPSPPPPKPPQSTMRCCACRKQRAGAEGRRHTPSPAPTPPTLPGARPARAPLHCPAFTARYGGRGESVPVASDMLGPAAGPLREGPAARGFEGARDPANRPGCSVLGGQQDGGGVAVPAPRAFKVVGALGGVGRCLDGRKPVAAKTSGRRRQLVAADGRTPSRKHQSHAARQVRGRAGRPPPTIARPLIRRCASAPGSPPIGWKSQPLATIRGTVRRVRTGKRQEPTGSSRRPRVGCMMGPRTRVCLAARGGGTESCDGPARPSASGPLPLGSVAGGSGRCSWRRSHPSCRRRSGTSSSPRAPLRGRLIKQESPLCNYLVPDELPVGLPWRHRHGMRRRLCKRHRRLRDATVSCLTHCFRPPISLRRLHVPARAFLVPCGYGGGGYVVARHPGARLILRRLKLRVPRGLVVFEVCRALASGHRPVVHHRKAPEQLDLVAPPAAPPTRQCVRKGVGPPPSRCARDGGAEAAAAPIPHRGLWQRRVAVASDKRQVNSDGWLVRALLGIRQVNFRRPSIRDVKHKIQVCSTVYEHVI</sequence>
<feature type="region of interest" description="Disordered" evidence="1">
    <location>
        <begin position="548"/>
        <end position="567"/>
    </location>
</feature>
<dbReference type="AlphaFoldDB" id="A0A1X6PFN5"/>
<reference evidence="2 3" key="1">
    <citation type="submission" date="2017-03" db="EMBL/GenBank/DDBJ databases">
        <title>WGS assembly of Porphyra umbilicalis.</title>
        <authorList>
            <person name="Brawley S.H."/>
            <person name="Blouin N.A."/>
            <person name="Ficko-Blean E."/>
            <person name="Wheeler G.L."/>
            <person name="Lohr M."/>
            <person name="Goodson H.V."/>
            <person name="Jenkins J.W."/>
            <person name="Blaby-Haas C.E."/>
            <person name="Helliwell K.E."/>
            <person name="Chan C."/>
            <person name="Marriage T."/>
            <person name="Bhattacharya D."/>
            <person name="Klein A.S."/>
            <person name="Badis Y."/>
            <person name="Brodie J."/>
            <person name="Cao Y."/>
            <person name="Collen J."/>
            <person name="Dittami S.M."/>
            <person name="Gachon C.M."/>
            <person name="Green B.R."/>
            <person name="Karpowicz S."/>
            <person name="Kim J.W."/>
            <person name="Kudahl U."/>
            <person name="Lin S."/>
            <person name="Michel G."/>
            <person name="Mittag M."/>
            <person name="Olson B.J."/>
            <person name="Pangilinan J."/>
            <person name="Peng Y."/>
            <person name="Qiu H."/>
            <person name="Shu S."/>
            <person name="Singer J.T."/>
            <person name="Smith A.G."/>
            <person name="Sprecher B.N."/>
            <person name="Wagner V."/>
            <person name="Wang W."/>
            <person name="Wang Z.-Y."/>
            <person name="Yan J."/>
            <person name="Yarish C."/>
            <person name="Zoeuner-Riek S."/>
            <person name="Zhuang Y."/>
            <person name="Zou Y."/>
            <person name="Lindquist E.A."/>
            <person name="Grimwood J."/>
            <person name="Barry K."/>
            <person name="Rokhsar D.S."/>
            <person name="Schmutz J."/>
            <person name="Stiller J.W."/>
            <person name="Grossman A.R."/>
            <person name="Prochnik S.E."/>
        </authorList>
    </citation>
    <scope>NUCLEOTIDE SEQUENCE [LARGE SCALE GENOMIC DNA]</scope>
    <source>
        <strain evidence="2">4086291</strain>
    </source>
</reference>
<feature type="region of interest" description="Disordered" evidence="1">
    <location>
        <begin position="742"/>
        <end position="763"/>
    </location>
</feature>
<proteinExistence type="predicted"/>
<accession>A0A1X6PFN5</accession>
<feature type="compositionally biased region" description="Pro residues" evidence="1">
    <location>
        <begin position="131"/>
        <end position="141"/>
    </location>
</feature>
<feature type="compositionally biased region" description="Basic residues" evidence="1">
    <location>
        <begin position="238"/>
        <end position="247"/>
    </location>
</feature>
<keyword evidence="3" id="KW-1185">Reference proteome</keyword>
<feature type="compositionally biased region" description="Low complexity" evidence="1">
    <location>
        <begin position="251"/>
        <end position="271"/>
    </location>
</feature>
<feature type="compositionally biased region" description="Pro residues" evidence="1">
    <location>
        <begin position="185"/>
        <end position="194"/>
    </location>
</feature>
<feature type="compositionally biased region" description="Basic residues" evidence="1">
    <location>
        <begin position="171"/>
        <end position="182"/>
    </location>
</feature>
<gene>
    <name evidence="2" type="ORF">BU14_0075s0055</name>
</gene>
<evidence type="ECO:0000313" key="2">
    <source>
        <dbReference type="EMBL" id="OSX79565.1"/>
    </source>
</evidence>
<evidence type="ECO:0000313" key="3">
    <source>
        <dbReference type="Proteomes" id="UP000218209"/>
    </source>
</evidence>